<keyword evidence="2" id="KW-1185">Reference proteome</keyword>
<evidence type="ECO:0000313" key="2">
    <source>
        <dbReference type="Proteomes" id="UP000184184"/>
    </source>
</evidence>
<dbReference type="InterPro" id="IPR022121">
    <property type="entry name" value="Peptidase_M73_camelysin"/>
</dbReference>
<dbReference type="EMBL" id="FRCZ01000002">
    <property type="protein sequence ID" value="SHM96221.1"/>
    <property type="molecule type" value="Genomic_DNA"/>
</dbReference>
<organism evidence="1 2">
    <name type="scientific">Gracilibacillus kekensis</name>
    <dbReference type="NCBI Taxonomy" id="1027249"/>
    <lineage>
        <taxon>Bacteria</taxon>
        <taxon>Bacillati</taxon>
        <taxon>Bacillota</taxon>
        <taxon>Bacilli</taxon>
        <taxon>Bacillales</taxon>
        <taxon>Bacillaceae</taxon>
        <taxon>Gracilibacillus</taxon>
    </lineage>
</organism>
<sequence length="203" mass="22308">MSLKKKLGLGLASAALGLALVGGGTYAYFSDTEVTNNTFSAGTLDLAVNPTTIIDVDNIKPGDWMNRSFELENIGSLDISTIELSTDYTVSDAQEDNNEDFGDHIRVNFFWNEDKALAGPLSPDQVAFQTTLSDLQSMSPDTVANNIFLPWFEEEAGLVSGNSDTLYVQFEFVDNGEDQNEFQGDSLELEWTFEAMQTEGESR</sequence>
<dbReference type="OrthoDB" id="2660939at2"/>
<gene>
    <name evidence="1" type="ORF">SAMN05216179_1430</name>
</gene>
<evidence type="ECO:0000313" key="1">
    <source>
        <dbReference type="EMBL" id="SHM96221.1"/>
    </source>
</evidence>
<dbReference type="Proteomes" id="UP000184184">
    <property type="component" value="Unassembled WGS sequence"/>
</dbReference>
<reference evidence="1 2" key="1">
    <citation type="submission" date="2016-11" db="EMBL/GenBank/DDBJ databases">
        <authorList>
            <person name="Jaros S."/>
            <person name="Januszkiewicz K."/>
            <person name="Wedrychowicz H."/>
        </authorList>
    </citation>
    <scope>NUCLEOTIDE SEQUENCE [LARGE SCALE GENOMIC DNA]</scope>
    <source>
        <strain evidence="1 2">CGMCC 1.10681</strain>
    </source>
</reference>
<accession>A0A1M7MYD4</accession>
<dbReference type="Pfam" id="PF12389">
    <property type="entry name" value="Peptidase_M73"/>
    <property type="match status" value="1"/>
</dbReference>
<name>A0A1M7MYD4_9BACI</name>
<dbReference type="RefSeq" id="WP_073201113.1">
    <property type="nucleotide sequence ID" value="NZ_FRCZ01000002.1"/>
</dbReference>
<dbReference type="InterPro" id="IPR023833">
    <property type="entry name" value="Signal_pept_SipW-depend-type"/>
</dbReference>
<proteinExistence type="predicted"/>
<dbReference type="AlphaFoldDB" id="A0A1M7MYD4"/>
<dbReference type="NCBIfam" id="TIGR04088">
    <property type="entry name" value="cognate_SipW"/>
    <property type="match status" value="1"/>
</dbReference>
<protein>
    <submittedName>
        <fullName evidence="1">Spore coat-associated protein N</fullName>
    </submittedName>
</protein>
<dbReference type="STRING" id="1027249.SAMN05216179_1430"/>